<dbReference type="InterPro" id="IPR025706">
    <property type="entry name" value="Endoa_GalNAc"/>
</dbReference>
<gene>
    <name evidence="1" type="ORF">H8712_11890</name>
</gene>
<name>A0ABR7PCZ9_9FIRM</name>
<dbReference type="Proteomes" id="UP000661649">
    <property type="component" value="Unassembled WGS sequence"/>
</dbReference>
<evidence type="ECO:0000313" key="1">
    <source>
        <dbReference type="EMBL" id="MBC8629303.1"/>
    </source>
</evidence>
<dbReference type="InterPro" id="IPR043751">
    <property type="entry name" value="DUF5696"/>
</dbReference>
<proteinExistence type="predicted"/>
<protein>
    <recommendedName>
        <fullName evidence="3">Endo-alpha-N-acetylgalactosaminidase glycoside hydrolase</fullName>
    </recommendedName>
</protein>
<evidence type="ECO:0008006" key="3">
    <source>
        <dbReference type="Google" id="ProtNLM"/>
    </source>
</evidence>
<reference evidence="1 2" key="1">
    <citation type="submission" date="2020-08" db="EMBL/GenBank/DDBJ databases">
        <title>Genome public.</title>
        <authorList>
            <person name="Liu C."/>
            <person name="Sun Q."/>
        </authorList>
    </citation>
    <scope>NUCLEOTIDE SEQUENCE [LARGE SCALE GENOMIC DNA]</scope>
    <source>
        <strain evidence="1 2">3_YM_SP_D4_24.mj</strain>
    </source>
</reference>
<keyword evidence="2" id="KW-1185">Reference proteome</keyword>
<dbReference type="RefSeq" id="WP_187558917.1">
    <property type="nucleotide sequence ID" value="NZ_JACRTP010000005.1"/>
</dbReference>
<dbReference type="Pfam" id="PF18952">
    <property type="entry name" value="DUF5696"/>
    <property type="match status" value="1"/>
</dbReference>
<dbReference type="CDD" id="cd14244">
    <property type="entry name" value="GH_101_like"/>
    <property type="match status" value="1"/>
</dbReference>
<comment type="caution">
    <text evidence="1">The sequence shown here is derived from an EMBL/GenBank/DDBJ whole genome shotgun (WGS) entry which is preliminary data.</text>
</comment>
<dbReference type="Gene3D" id="3.20.20.80">
    <property type="entry name" value="Glycosidases"/>
    <property type="match status" value="1"/>
</dbReference>
<sequence length="632" mass="73025">MRKIEQGTVAVSLDEKSLMVTLEQEKTKWSWKEGFRPYMECEEGELFFDEAASISHETYQTGIGVGIRSIFSDFEKEGKKYPYSFETLIWIEGATGHVYFEWIPLKEEGLHIKKLFWPGAMEFTNPSKEWYTLLTHEQGVLIPNDWETELGAIPFNGFFETAGGYMPWFGQVKEREGYIAICETPWNGGYYANHPANGPYTHVGVYFEPSLGKMDYRRIMRYTFASDCDYNTLCKIYRGYVNEQGRLRTLSEKAMRNPSINDLIGCAFVHKGIKTQVQENSDFFDPENPDKNNHLTTFETRVQEIKEIHEAGVKKLYLHLDGWAEPGYDNKHPDYLPACKEAGGWDGMKKLADTMHECGYMFGIHDQYRDYYLAAPSFDENYACRLPDGTIPKHQRWAGGPQSYLCATQASYYVKRNFGEIKRNGIELDGAYLDVFTCNEGDECDNPEHRMTRRDCYEFRGKCFEYLLSCGILPSSEEVSDWAVPSLVFCHYAPYDFMMRQPGTPKEGVPVPLYNLVYHDCVIEPWMMDKVSDEDDYMLYALLNGGAPYLIRDAAYPNFDGAFDDKVKLSLKENIERSKIVSDLHEKVAKCEMLRHEMVNGDYMVQETSFSDGTKVRVDFRKQSYEIVSESR</sequence>
<accession>A0ABR7PCZ9</accession>
<organism evidence="1 2">
    <name type="scientific">Blautia stercoris</name>
    <dbReference type="NCBI Taxonomy" id="871664"/>
    <lineage>
        <taxon>Bacteria</taxon>
        <taxon>Bacillati</taxon>
        <taxon>Bacillota</taxon>
        <taxon>Clostridia</taxon>
        <taxon>Lachnospirales</taxon>
        <taxon>Lachnospiraceae</taxon>
        <taxon>Blautia</taxon>
    </lineage>
</organism>
<dbReference type="EMBL" id="JACRTP010000005">
    <property type="protein sequence ID" value="MBC8629303.1"/>
    <property type="molecule type" value="Genomic_DNA"/>
</dbReference>
<evidence type="ECO:0000313" key="2">
    <source>
        <dbReference type="Proteomes" id="UP000661649"/>
    </source>
</evidence>